<sequence length="110" mass="11981">MLTIPMLFLLAISPILATCKTTQKPTVIPGGWVNNNPNDVQILNIAKQSLTLLGKSPNGLKIVNSRSQVVSGIKYDIKLTYAQGGNSVHELVVVSQPWNKQKPLDVISFN</sequence>
<evidence type="ECO:0000313" key="3">
    <source>
        <dbReference type="Proteomes" id="UP000298663"/>
    </source>
</evidence>
<keyword evidence="1" id="KW-0732">Signal</keyword>
<protein>
    <recommendedName>
        <fullName evidence="4">Cystatin domain-containing protein</fullName>
    </recommendedName>
</protein>
<keyword evidence="3" id="KW-1185">Reference proteome</keyword>
<reference evidence="2 3" key="2">
    <citation type="journal article" date="2019" name="G3 (Bethesda)">
        <title>Hybrid Assembly of the Genome of the Entomopathogenic Nematode Steinernema carpocapsae Identifies the X-Chromosome.</title>
        <authorList>
            <person name="Serra L."/>
            <person name="Macchietto M."/>
            <person name="Macias-Munoz A."/>
            <person name="McGill C.J."/>
            <person name="Rodriguez I.M."/>
            <person name="Rodriguez B."/>
            <person name="Murad R."/>
            <person name="Mortazavi A."/>
        </authorList>
    </citation>
    <scope>NUCLEOTIDE SEQUENCE [LARGE SCALE GENOMIC DNA]</scope>
    <source>
        <strain evidence="2 3">ALL</strain>
    </source>
</reference>
<dbReference type="OrthoDB" id="110606at2759"/>
<dbReference type="Gene3D" id="3.10.450.10">
    <property type="match status" value="1"/>
</dbReference>
<dbReference type="SUPFAM" id="SSF54403">
    <property type="entry name" value="Cystatin/monellin"/>
    <property type="match status" value="1"/>
</dbReference>
<name>A0A4U5LYT0_STECR</name>
<evidence type="ECO:0000313" key="2">
    <source>
        <dbReference type="EMBL" id="TKR61468.1"/>
    </source>
</evidence>
<organism evidence="2 3">
    <name type="scientific">Steinernema carpocapsae</name>
    <name type="common">Entomopathogenic nematode</name>
    <dbReference type="NCBI Taxonomy" id="34508"/>
    <lineage>
        <taxon>Eukaryota</taxon>
        <taxon>Metazoa</taxon>
        <taxon>Ecdysozoa</taxon>
        <taxon>Nematoda</taxon>
        <taxon>Chromadorea</taxon>
        <taxon>Rhabditida</taxon>
        <taxon>Tylenchina</taxon>
        <taxon>Panagrolaimomorpha</taxon>
        <taxon>Strongyloidoidea</taxon>
        <taxon>Steinernematidae</taxon>
        <taxon>Steinernema</taxon>
    </lineage>
</organism>
<feature type="chain" id="PRO_5020721853" description="Cystatin domain-containing protein" evidence="1">
    <location>
        <begin position="18"/>
        <end position="110"/>
    </location>
</feature>
<gene>
    <name evidence="2" type="ORF">L596_028572</name>
</gene>
<dbReference type="Proteomes" id="UP000298663">
    <property type="component" value="Unassembled WGS sequence"/>
</dbReference>
<proteinExistence type="predicted"/>
<dbReference type="InterPro" id="IPR000010">
    <property type="entry name" value="Cystatin_dom"/>
</dbReference>
<dbReference type="EMBL" id="AZBU02000011">
    <property type="protein sequence ID" value="TKR61468.1"/>
    <property type="molecule type" value="Genomic_DNA"/>
</dbReference>
<comment type="caution">
    <text evidence="2">The sequence shown here is derived from an EMBL/GenBank/DDBJ whole genome shotgun (WGS) entry which is preliminary data.</text>
</comment>
<reference evidence="2 3" key="1">
    <citation type="journal article" date="2015" name="Genome Biol.">
        <title>Comparative genomics of Steinernema reveals deeply conserved gene regulatory networks.</title>
        <authorList>
            <person name="Dillman A.R."/>
            <person name="Macchietto M."/>
            <person name="Porter C.F."/>
            <person name="Rogers A."/>
            <person name="Williams B."/>
            <person name="Antoshechkin I."/>
            <person name="Lee M.M."/>
            <person name="Goodwin Z."/>
            <person name="Lu X."/>
            <person name="Lewis E.E."/>
            <person name="Goodrich-Blair H."/>
            <person name="Stock S.P."/>
            <person name="Adams B.J."/>
            <person name="Sternberg P.W."/>
            <person name="Mortazavi A."/>
        </authorList>
    </citation>
    <scope>NUCLEOTIDE SEQUENCE [LARGE SCALE GENOMIC DNA]</scope>
    <source>
        <strain evidence="2 3">ALL</strain>
    </source>
</reference>
<dbReference type="InterPro" id="IPR046350">
    <property type="entry name" value="Cystatin_sf"/>
</dbReference>
<evidence type="ECO:0008006" key="4">
    <source>
        <dbReference type="Google" id="ProtNLM"/>
    </source>
</evidence>
<dbReference type="AlphaFoldDB" id="A0A4U5LYT0"/>
<feature type="signal peptide" evidence="1">
    <location>
        <begin position="1"/>
        <end position="17"/>
    </location>
</feature>
<dbReference type="CDD" id="cd00042">
    <property type="entry name" value="CY"/>
    <property type="match status" value="1"/>
</dbReference>
<evidence type="ECO:0000256" key="1">
    <source>
        <dbReference type="SAM" id="SignalP"/>
    </source>
</evidence>
<dbReference type="GO" id="GO:0004869">
    <property type="term" value="F:cysteine-type endopeptidase inhibitor activity"/>
    <property type="evidence" value="ECO:0007669"/>
    <property type="project" value="InterPro"/>
</dbReference>
<accession>A0A4U5LYT0</accession>